<feature type="compositionally biased region" description="Polar residues" evidence="1">
    <location>
        <begin position="443"/>
        <end position="458"/>
    </location>
</feature>
<dbReference type="EMBL" id="JAKWBI020000116">
    <property type="protein sequence ID" value="KAJ2902318.1"/>
    <property type="molecule type" value="Genomic_DNA"/>
</dbReference>
<feature type="compositionally biased region" description="Low complexity" evidence="1">
    <location>
        <begin position="190"/>
        <end position="206"/>
    </location>
</feature>
<feature type="region of interest" description="Disordered" evidence="1">
    <location>
        <begin position="166"/>
        <end position="267"/>
    </location>
</feature>
<feature type="compositionally biased region" description="Gly residues" evidence="1">
    <location>
        <begin position="378"/>
        <end position="391"/>
    </location>
</feature>
<feature type="region of interest" description="Disordered" evidence="1">
    <location>
        <begin position="1"/>
        <end position="87"/>
    </location>
</feature>
<evidence type="ECO:0000256" key="1">
    <source>
        <dbReference type="SAM" id="MobiDB-lite"/>
    </source>
</evidence>
<feature type="compositionally biased region" description="Basic residues" evidence="1">
    <location>
        <begin position="240"/>
        <end position="255"/>
    </location>
</feature>
<name>A0AAD5RS88_9PEZI</name>
<feature type="region of interest" description="Disordered" evidence="1">
    <location>
        <begin position="349"/>
        <end position="458"/>
    </location>
</feature>
<dbReference type="Proteomes" id="UP001201980">
    <property type="component" value="Unassembled WGS sequence"/>
</dbReference>
<feature type="compositionally biased region" description="Gly residues" evidence="1">
    <location>
        <begin position="420"/>
        <end position="432"/>
    </location>
</feature>
<feature type="compositionally biased region" description="Basic residues" evidence="1">
    <location>
        <begin position="61"/>
        <end position="74"/>
    </location>
</feature>
<keyword evidence="3" id="KW-1185">Reference proteome</keyword>
<protein>
    <submittedName>
        <fullName evidence="2">Uncharacterized protein</fullName>
    </submittedName>
</protein>
<organism evidence="2 3">
    <name type="scientific">Zalerion maritima</name>
    <dbReference type="NCBI Taxonomy" id="339359"/>
    <lineage>
        <taxon>Eukaryota</taxon>
        <taxon>Fungi</taxon>
        <taxon>Dikarya</taxon>
        <taxon>Ascomycota</taxon>
        <taxon>Pezizomycotina</taxon>
        <taxon>Sordariomycetes</taxon>
        <taxon>Lulworthiomycetidae</taxon>
        <taxon>Lulworthiales</taxon>
        <taxon>Lulworthiaceae</taxon>
        <taxon>Zalerion</taxon>
    </lineage>
</organism>
<feature type="compositionally biased region" description="Gly residues" evidence="1">
    <location>
        <begin position="349"/>
        <end position="371"/>
    </location>
</feature>
<comment type="caution">
    <text evidence="2">The sequence shown here is derived from an EMBL/GenBank/DDBJ whole genome shotgun (WGS) entry which is preliminary data.</text>
</comment>
<evidence type="ECO:0000313" key="3">
    <source>
        <dbReference type="Proteomes" id="UP001201980"/>
    </source>
</evidence>
<proteinExistence type="predicted"/>
<accession>A0AAD5RS88</accession>
<evidence type="ECO:0000313" key="2">
    <source>
        <dbReference type="EMBL" id="KAJ2902318.1"/>
    </source>
</evidence>
<feature type="region of interest" description="Disordered" evidence="1">
    <location>
        <begin position="104"/>
        <end position="154"/>
    </location>
</feature>
<feature type="compositionally biased region" description="Gly residues" evidence="1">
    <location>
        <begin position="9"/>
        <end position="19"/>
    </location>
</feature>
<feature type="compositionally biased region" description="Low complexity" evidence="1">
    <location>
        <begin position="433"/>
        <end position="442"/>
    </location>
</feature>
<gene>
    <name evidence="2" type="ORF">MKZ38_000708</name>
</gene>
<reference evidence="2" key="1">
    <citation type="submission" date="2022-07" db="EMBL/GenBank/DDBJ databases">
        <title>Draft genome sequence of Zalerion maritima ATCC 34329, a (micro)plastics degrading marine fungus.</title>
        <authorList>
            <person name="Paco A."/>
            <person name="Goncalves M.F.M."/>
            <person name="Rocha-Santos T.A.P."/>
            <person name="Alves A."/>
        </authorList>
    </citation>
    <scope>NUCLEOTIDE SEQUENCE</scope>
    <source>
        <strain evidence="2">ATCC 34329</strain>
    </source>
</reference>
<dbReference type="AlphaFoldDB" id="A0AAD5RS88"/>
<sequence>MPPRYRGNNRGGRGSGGLNHRGEPRGSQSQNHSHSHRHGSSFAQREGGGNSSRRGNGERNSRKHDSRNHRHHHHQQEQSWNQAFVHPQDHFHDHCQVYGLDPELADYEGGIGDGEDDSDSGYESSSSDNDDTGPGEGRRTPRRNPTLHPPVELKHHYPRMISSRRHDAYPSHHHPQYIHQDPPPDPNPSSNPNGSNQPRSQRTSNNSRDKSSRRRTFSPSPPFYPLNPFANTSIGASRGYHSRSRHKRPRIRSRQRPFSSPASPSPVCHTCSETRYFNENLLAELQWCVANWATNVGLAAVGGDGEVVAGGGVEEMDWKVEPTFVIVNSTTTTNTTTAVGINGSGLDVVGGQGQSGGGGGGGGVDGQGGNGDEAIGQGNPGGNVNGNGNGRGSAWSAMDVDDTEESRPTGHWSSILARCGQGGGGGGGGGNQNSGPPSQQPQKQPYPTNYTAPASPSE</sequence>